<comment type="caution">
    <text evidence="2">The sequence shown here is derived from an EMBL/GenBank/DDBJ whole genome shotgun (WGS) entry which is preliminary data.</text>
</comment>
<feature type="domain" description="Transcription factor TFIIIC triple barrel" evidence="1">
    <location>
        <begin position="10"/>
        <end position="119"/>
    </location>
</feature>
<protein>
    <recommendedName>
        <fullName evidence="1">Transcription factor TFIIIC triple barrel domain-containing protein</fullName>
    </recommendedName>
</protein>
<evidence type="ECO:0000313" key="2">
    <source>
        <dbReference type="EMBL" id="KAK9077501.1"/>
    </source>
</evidence>
<dbReference type="PANTHER" id="PTHR21860:SF2">
    <property type="entry name" value="GENERAL TRANSCRIPTION FACTOR 3C POLYPEPTIDE 6"/>
    <property type="match status" value="1"/>
</dbReference>
<evidence type="ECO:0000313" key="3">
    <source>
        <dbReference type="Proteomes" id="UP001408789"/>
    </source>
</evidence>
<dbReference type="EMBL" id="JBCNJP010000007">
    <property type="protein sequence ID" value="KAK9077501.1"/>
    <property type="molecule type" value="Genomic_DNA"/>
</dbReference>
<dbReference type="Pfam" id="PF10419">
    <property type="entry name" value="TFIIIC_sub6"/>
    <property type="match status" value="1"/>
</dbReference>
<reference evidence="2 3" key="1">
    <citation type="submission" date="2024-04" db="EMBL/GenBank/DDBJ databases">
        <title>The reference genome of an endangered Asteraceae, Deinandra increscens subsp. villosa, native to the Central Coast of California.</title>
        <authorList>
            <person name="Guilliams M."/>
            <person name="Hasenstab-Lehman K."/>
            <person name="Meyer R."/>
            <person name="Mcevoy S."/>
        </authorList>
    </citation>
    <scope>NUCLEOTIDE SEQUENCE [LARGE SCALE GENOMIC DNA]</scope>
    <source>
        <tissue evidence="2">Leaf</tissue>
    </source>
</reference>
<dbReference type="GO" id="GO:0006383">
    <property type="term" value="P:transcription by RNA polymerase III"/>
    <property type="evidence" value="ECO:0007669"/>
    <property type="project" value="InterPro"/>
</dbReference>
<dbReference type="Proteomes" id="UP001408789">
    <property type="component" value="Unassembled WGS sequence"/>
</dbReference>
<name>A0AAP0DLY6_9ASTR</name>
<dbReference type="GO" id="GO:0000127">
    <property type="term" value="C:transcription factor TFIIIC complex"/>
    <property type="evidence" value="ECO:0007669"/>
    <property type="project" value="TreeGrafter"/>
</dbReference>
<dbReference type="Gene3D" id="2.60.40.4370">
    <property type="match status" value="1"/>
</dbReference>
<dbReference type="InterPro" id="IPR019481">
    <property type="entry name" value="TFIIIC_triple_barrel"/>
</dbReference>
<sequence>MATSHDQVESEEDEYVILDLDAVSEQVHIPPNAPYILSGLDTLNPILIIDDKIKLIGEYEETVGTCIVFSENDAPPEVHEETGPSEANLFSGKCIVNPNQVPRKQVKPVCQLQRILRFKLLPEAQPDSTTEQSSMKPK</sequence>
<dbReference type="FunFam" id="2.60.40.4370:FF:000002">
    <property type="entry name" value="Transcription factor TFIIIC, tau55-related protein"/>
    <property type="match status" value="1"/>
</dbReference>
<gene>
    <name evidence="2" type="ORF">SSX86_005838</name>
</gene>
<dbReference type="InterPro" id="IPR042771">
    <property type="entry name" value="GTF3C6-like"/>
</dbReference>
<dbReference type="AlphaFoldDB" id="A0AAP0DLY6"/>
<keyword evidence="3" id="KW-1185">Reference proteome</keyword>
<proteinExistence type="predicted"/>
<accession>A0AAP0DLY6</accession>
<dbReference type="PANTHER" id="PTHR21860">
    <property type="entry name" value="TRANSCRIPTION INITIATION FACTOR IIIC TFIIIC , POLYPEPTIDE 6-RELATED"/>
    <property type="match status" value="1"/>
</dbReference>
<organism evidence="2 3">
    <name type="scientific">Deinandra increscens subsp. villosa</name>
    <dbReference type="NCBI Taxonomy" id="3103831"/>
    <lineage>
        <taxon>Eukaryota</taxon>
        <taxon>Viridiplantae</taxon>
        <taxon>Streptophyta</taxon>
        <taxon>Embryophyta</taxon>
        <taxon>Tracheophyta</taxon>
        <taxon>Spermatophyta</taxon>
        <taxon>Magnoliopsida</taxon>
        <taxon>eudicotyledons</taxon>
        <taxon>Gunneridae</taxon>
        <taxon>Pentapetalae</taxon>
        <taxon>asterids</taxon>
        <taxon>campanulids</taxon>
        <taxon>Asterales</taxon>
        <taxon>Asteraceae</taxon>
        <taxon>Asteroideae</taxon>
        <taxon>Heliantheae alliance</taxon>
        <taxon>Madieae</taxon>
        <taxon>Madiinae</taxon>
        <taxon>Deinandra</taxon>
    </lineage>
</organism>
<evidence type="ECO:0000259" key="1">
    <source>
        <dbReference type="Pfam" id="PF10419"/>
    </source>
</evidence>